<comment type="similarity">
    <text evidence="2 8">Belongs to the CPA3 antiporters (TC 2.A.63) subunit F family.</text>
</comment>
<keyword evidence="11" id="KW-1185">Reference proteome</keyword>
<accession>A0A967EYH5</accession>
<comment type="caution">
    <text evidence="10">The sequence shown here is derived from an EMBL/GenBank/DDBJ whole genome shotgun (WGS) entry which is preliminary data.</text>
</comment>
<dbReference type="GO" id="GO:0005886">
    <property type="term" value="C:plasma membrane"/>
    <property type="evidence" value="ECO:0007669"/>
    <property type="project" value="UniProtKB-SubCell"/>
</dbReference>
<organism evidence="10 11">
    <name type="scientific">Pelagibius litoralis</name>
    <dbReference type="NCBI Taxonomy" id="374515"/>
    <lineage>
        <taxon>Bacteria</taxon>
        <taxon>Pseudomonadati</taxon>
        <taxon>Pseudomonadota</taxon>
        <taxon>Alphaproteobacteria</taxon>
        <taxon>Rhodospirillales</taxon>
        <taxon>Rhodovibrionaceae</taxon>
        <taxon>Pelagibius</taxon>
    </lineage>
</organism>
<dbReference type="PANTHER" id="PTHR34702">
    <property type="entry name" value="NA(+)/H(+) ANTIPORTER SUBUNIT F1"/>
    <property type="match status" value="1"/>
</dbReference>
<protein>
    <submittedName>
        <fullName evidence="10">Cation:proton antiporter</fullName>
    </submittedName>
</protein>
<dbReference type="PANTHER" id="PTHR34702:SF1">
    <property type="entry name" value="NA(+)_H(+) ANTIPORTER SUBUNIT F"/>
    <property type="match status" value="1"/>
</dbReference>
<dbReference type="Pfam" id="PF04066">
    <property type="entry name" value="MrpF_PhaF"/>
    <property type="match status" value="1"/>
</dbReference>
<sequence length="101" mass="10416">MLAVAVDIAFILIMAAMVLAFLRLARGPSLPDRVVALDLITVLAVAFCALFAVSSGQAAFLDVAIALALVAFLATIAFARFAERRKARGPVPPDGSGGESS</sequence>
<keyword evidence="5 9" id="KW-0812">Transmembrane</keyword>
<evidence type="ECO:0000256" key="5">
    <source>
        <dbReference type="ARBA" id="ARBA00022692"/>
    </source>
</evidence>
<evidence type="ECO:0000256" key="7">
    <source>
        <dbReference type="ARBA" id="ARBA00023136"/>
    </source>
</evidence>
<evidence type="ECO:0000256" key="9">
    <source>
        <dbReference type="SAM" id="Phobius"/>
    </source>
</evidence>
<proteinExistence type="inferred from homology"/>
<name>A0A967EYH5_9PROT</name>
<comment type="subcellular location">
    <subcellularLocation>
        <location evidence="1 8">Cell membrane</location>
        <topology evidence="1 8">Multi-pass membrane protein</topology>
    </subcellularLocation>
</comment>
<evidence type="ECO:0000256" key="1">
    <source>
        <dbReference type="ARBA" id="ARBA00004651"/>
    </source>
</evidence>
<dbReference type="EMBL" id="JAAQPH010000010">
    <property type="protein sequence ID" value="NIA69760.1"/>
    <property type="molecule type" value="Genomic_DNA"/>
</dbReference>
<evidence type="ECO:0000256" key="2">
    <source>
        <dbReference type="ARBA" id="ARBA00009212"/>
    </source>
</evidence>
<keyword evidence="8" id="KW-0050">Antiport</keyword>
<keyword evidence="3 8" id="KW-0813">Transport</keyword>
<dbReference type="GO" id="GO:0015385">
    <property type="term" value="F:sodium:proton antiporter activity"/>
    <property type="evidence" value="ECO:0007669"/>
    <property type="project" value="TreeGrafter"/>
</dbReference>
<keyword evidence="8" id="KW-0406">Ion transport</keyword>
<reference evidence="10" key="1">
    <citation type="submission" date="2020-03" db="EMBL/GenBank/DDBJ databases">
        <title>Genome of Pelagibius litoralis DSM 21314T.</title>
        <authorList>
            <person name="Wang G."/>
        </authorList>
    </citation>
    <scope>NUCLEOTIDE SEQUENCE</scope>
    <source>
        <strain evidence="10">DSM 21314</strain>
    </source>
</reference>
<keyword evidence="4 8" id="KW-1003">Cell membrane</keyword>
<feature type="transmembrane region" description="Helical" evidence="9">
    <location>
        <begin position="6"/>
        <end position="22"/>
    </location>
</feature>
<dbReference type="NCBIfam" id="NF009243">
    <property type="entry name" value="PRK12599.1-2"/>
    <property type="match status" value="1"/>
</dbReference>
<keyword evidence="6 9" id="KW-1133">Transmembrane helix</keyword>
<dbReference type="Proteomes" id="UP000761264">
    <property type="component" value="Unassembled WGS sequence"/>
</dbReference>
<evidence type="ECO:0000256" key="3">
    <source>
        <dbReference type="ARBA" id="ARBA00022448"/>
    </source>
</evidence>
<dbReference type="AlphaFoldDB" id="A0A967EYH5"/>
<feature type="transmembrane region" description="Helical" evidence="9">
    <location>
        <begin position="34"/>
        <end position="53"/>
    </location>
</feature>
<feature type="transmembrane region" description="Helical" evidence="9">
    <location>
        <begin position="59"/>
        <end position="79"/>
    </location>
</feature>
<evidence type="ECO:0000313" key="11">
    <source>
        <dbReference type="Proteomes" id="UP000761264"/>
    </source>
</evidence>
<keyword evidence="7 8" id="KW-0472">Membrane</keyword>
<dbReference type="PIRSF" id="PIRSF028784">
    <property type="entry name" value="MrpF"/>
    <property type="match status" value="1"/>
</dbReference>
<evidence type="ECO:0000313" key="10">
    <source>
        <dbReference type="EMBL" id="NIA69760.1"/>
    </source>
</evidence>
<evidence type="ECO:0000256" key="6">
    <source>
        <dbReference type="ARBA" id="ARBA00022989"/>
    </source>
</evidence>
<gene>
    <name evidence="10" type="ORF">HBA54_14245</name>
</gene>
<dbReference type="InterPro" id="IPR007208">
    <property type="entry name" value="MrpF/PhaF-like"/>
</dbReference>
<evidence type="ECO:0000256" key="4">
    <source>
        <dbReference type="ARBA" id="ARBA00022475"/>
    </source>
</evidence>
<evidence type="ECO:0000256" key="8">
    <source>
        <dbReference type="PIRNR" id="PIRNR028784"/>
    </source>
</evidence>